<dbReference type="PANTHER" id="PTHR30290">
    <property type="entry name" value="PERIPLASMIC BINDING COMPONENT OF ABC TRANSPORTER"/>
    <property type="match status" value="1"/>
</dbReference>
<dbReference type="GO" id="GO:1904680">
    <property type="term" value="F:peptide transmembrane transporter activity"/>
    <property type="evidence" value="ECO:0007669"/>
    <property type="project" value="TreeGrafter"/>
</dbReference>
<reference evidence="7 8" key="1">
    <citation type="submission" date="2018-02" db="EMBL/GenBank/DDBJ databases">
        <title>Genomic Encyclopedia of Archaeal and Bacterial Type Strains, Phase II (KMG-II): from individual species to whole genera.</title>
        <authorList>
            <person name="Goeker M."/>
        </authorList>
    </citation>
    <scope>NUCLEOTIDE SEQUENCE [LARGE SCALE GENOMIC DNA]</scope>
    <source>
        <strain evidence="7 8">DSM 18921</strain>
    </source>
</reference>
<keyword evidence="4 5" id="KW-0732">Signal</keyword>
<comment type="similarity">
    <text evidence="2">Belongs to the bacterial solute-binding protein 5 family.</text>
</comment>
<name>A0A2S8S7A7_9RHOB</name>
<dbReference type="InterPro" id="IPR000914">
    <property type="entry name" value="SBP_5_dom"/>
</dbReference>
<dbReference type="EMBL" id="PVEP01000004">
    <property type="protein sequence ID" value="PQV56686.1"/>
    <property type="molecule type" value="Genomic_DNA"/>
</dbReference>
<dbReference type="GO" id="GO:0015833">
    <property type="term" value="P:peptide transport"/>
    <property type="evidence" value="ECO:0007669"/>
    <property type="project" value="TreeGrafter"/>
</dbReference>
<dbReference type="InterPro" id="IPR030678">
    <property type="entry name" value="Peptide/Ni-bd"/>
</dbReference>
<organism evidence="7 8">
    <name type="scientific">Albidovulum denitrificans</name>
    <dbReference type="NCBI Taxonomy" id="404881"/>
    <lineage>
        <taxon>Bacteria</taxon>
        <taxon>Pseudomonadati</taxon>
        <taxon>Pseudomonadota</taxon>
        <taxon>Alphaproteobacteria</taxon>
        <taxon>Rhodobacterales</taxon>
        <taxon>Paracoccaceae</taxon>
        <taxon>Albidovulum</taxon>
    </lineage>
</organism>
<comment type="caution">
    <text evidence="7">The sequence shown here is derived from an EMBL/GenBank/DDBJ whole genome shotgun (WGS) entry which is preliminary data.</text>
</comment>
<evidence type="ECO:0000256" key="1">
    <source>
        <dbReference type="ARBA" id="ARBA00004418"/>
    </source>
</evidence>
<gene>
    <name evidence="7" type="ORF">LX70_02259</name>
</gene>
<dbReference type="PANTHER" id="PTHR30290:SF23">
    <property type="entry name" value="PERIPLASMIC MUREIN PEPTIDE-BINDING PROTEIN"/>
    <property type="match status" value="1"/>
</dbReference>
<dbReference type="InterPro" id="IPR023765">
    <property type="entry name" value="SBP_5_CS"/>
</dbReference>
<evidence type="ECO:0000256" key="4">
    <source>
        <dbReference type="ARBA" id="ARBA00022729"/>
    </source>
</evidence>
<dbReference type="Pfam" id="PF00496">
    <property type="entry name" value="SBP_bac_5"/>
    <property type="match status" value="1"/>
</dbReference>
<dbReference type="AlphaFoldDB" id="A0A2S8S7A7"/>
<dbReference type="FunFam" id="3.10.105.10:FF:000001">
    <property type="entry name" value="Oligopeptide ABC transporter, oligopeptide-binding protein"/>
    <property type="match status" value="1"/>
</dbReference>
<dbReference type="Gene3D" id="3.90.76.10">
    <property type="entry name" value="Dipeptide-binding Protein, Domain 1"/>
    <property type="match status" value="1"/>
</dbReference>
<feature type="signal peptide" evidence="5">
    <location>
        <begin position="1"/>
        <end position="32"/>
    </location>
</feature>
<dbReference type="Gene3D" id="3.10.105.10">
    <property type="entry name" value="Dipeptide-binding Protein, Domain 3"/>
    <property type="match status" value="1"/>
</dbReference>
<evidence type="ECO:0000256" key="5">
    <source>
        <dbReference type="SAM" id="SignalP"/>
    </source>
</evidence>
<evidence type="ECO:0000313" key="7">
    <source>
        <dbReference type="EMBL" id="PQV56686.1"/>
    </source>
</evidence>
<dbReference type="SUPFAM" id="SSF53850">
    <property type="entry name" value="Periplasmic binding protein-like II"/>
    <property type="match status" value="1"/>
</dbReference>
<dbReference type="FunFam" id="3.90.76.10:FF:000001">
    <property type="entry name" value="Oligopeptide ABC transporter substrate-binding protein"/>
    <property type="match status" value="1"/>
</dbReference>
<evidence type="ECO:0000256" key="2">
    <source>
        <dbReference type="ARBA" id="ARBA00005695"/>
    </source>
</evidence>
<protein>
    <submittedName>
        <fullName evidence="7">Oligopeptide transport system substrate-binding protein</fullName>
    </submittedName>
</protein>
<sequence length="548" mass="61884">MTNLFDRGMHMPINKLLLTTALSLGLALPTLAANVAPGDTLADNQDYTYWLLDAIKSMDPQINTDVEGSGVLRSLFEGLYDEDQEGALVPGVALNHDLSDDKTVYTFHLRDNAKWSNGDPVTAQDFVYAWKRLADPATASEYAWYIELMQVKNAAAVIAGEVPVDDLGVKAVDDHTFEVTIDAPLPYFPKMLTHASTFPVNQKVIEANGDKWTEAGTLVGNGAYILKEHVLGEKVVMEPNPNYWDNEHTIIQTVTALTINDQNAALTRYLAGELDRVEIPAGQYPRLKAEYPDQAVSVPQSCSYIYMFNLDEAKGPEALKDVRVRKALSYAIDRDIIVDKILQGGQWPSYNWTHHSTEGFQLPDIDYSHWTQAERDAKALELMKEAGYGPDKPLDLTLNYNTSESHKKIAIAVQQFWKKIGVNLTLNNMEWKVHTDKMQNQDFDIARYAWCGDYNEASTYLDLFTSYSGHNNGKFFSPDYDKLMKDSKTAEDPNPMYTAAEQILADQMPMAPIYQYTKVEMIKPDMRGMSLNNLMQNWYIKDMYRVAN</sequence>
<proteinExistence type="inferred from homology"/>
<feature type="domain" description="Solute-binding protein family 5" evidence="6">
    <location>
        <begin position="88"/>
        <end position="470"/>
    </location>
</feature>
<dbReference type="GO" id="GO:0043190">
    <property type="term" value="C:ATP-binding cassette (ABC) transporter complex"/>
    <property type="evidence" value="ECO:0007669"/>
    <property type="project" value="InterPro"/>
</dbReference>
<dbReference type="CDD" id="cd08504">
    <property type="entry name" value="PBP2_OppA"/>
    <property type="match status" value="1"/>
</dbReference>
<dbReference type="GO" id="GO:0030288">
    <property type="term" value="C:outer membrane-bounded periplasmic space"/>
    <property type="evidence" value="ECO:0007669"/>
    <property type="project" value="TreeGrafter"/>
</dbReference>
<keyword evidence="8" id="KW-1185">Reference proteome</keyword>
<evidence type="ECO:0000256" key="3">
    <source>
        <dbReference type="ARBA" id="ARBA00022448"/>
    </source>
</evidence>
<feature type="chain" id="PRO_5015690027" evidence="5">
    <location>
        <begin position="33"/>
        <end position="548"/>
    </location>
</feature>
<dbReference type="PROSITE" id="PS01040">
    <property type="entry name" value="SBP_BACTERIAL_5"/>
    <property type="match status" value="1"/>
</dbReference>
<evidence type="ECO:0000313" key="8">
    <source>
        <dbReference type="Proteomes" id="UP000238338"/>
    </source>
</evidence>
<evidence type="ECO:0000259" key="6">
    <source>
        <dbReference type="Pfam" id="PF00496"/>
    </source>
</evidence>
<dbReference type="PIRSF" id="PIRSF002741">
    <property type="entry name" value="MppA"/>
    <property type="match status" value="1"/>
</dbReference>
<keyword evidence="3" id="KW-0813">Transport</keyword>
<comment type="subcellular location">
    <subcellularLocation>
        <location evidence="1">Periplasm</location>
    </subcellularLocation>
</comment>
<dbReference type="Gene3D" id="3.40.190.10">
    <property type="entry name" value="Periplasmic binding protein-like II"/>
    <property type="match status" value="1"/>
</dbReference>
<dbReference type="InterPro" id="IPR039424">
    <property type="entry name" value="SBP_5"/>
</dbReference>
<accession>A0A2S8S7A7</accession>
<dbReference type="Proteomes" id="UP000238338">
    <property type="component" value="Unassembled WGS sequence"/>
</dbReference>